<evidence type="ECO:0000256" key="1">
    <source>
        <dbReference type="ARBA" id="ARBA00023115"/>
    </source>
</evidence>
<keyword evidence="2" id="KW-0489">Methyltransferase</keyword>
<sequence>MEYYVYRYINGVTISVWDVEEIISRIKKGETRFKVTVDLGLRETDIEYRNGVVVISGDTIDINELNAVREGFLYKLIDGRLHRLDMYSDGKYYKLRPVARNKAPTIEINGIHMHRIQSIDPWTDSFTKIRSISRRIKNARVLDICTGLGYTAIAEVMFGAKSVVTVELDSNVLYLASLNPWSRKLEDPKISIVLGDAFNVLDELGEEDFDVVVHDPPRFEIAGELYSYEFYKKVYRILKKNGVFVHYTGNPAKHSNIDIIKGIKNRLSRAEFSEIHWIESIKGFKAIKVT</sequence>
<dbReference type="SUPFAM" id="SSF53335">
    <property type="entry name" value="S-adenosyl-L-methionine-dependent methyltransferases"/>
    <property type="match status" value="1"/>
</dbReference>
<keyword evidence="2" id="KW-0808">Transferase</keyword>
<dbReference type="CDD" id="cd02440">
    <property type="entry name" value="AdoMet_MTases"/>
    <property type="match status" value="1"/>
</dbReference>
<dbReference type="InterPro" id="IPR029063">
    <property type="entry name" value="SAM-dependent_MTases_sf"/>
</dbReference>
<gene>
    <name evidence="2" type="ORF">ENT99_08570</name>
</gene>
<reference evidence="2" key="1">
    <citation type="journal article" date="2020" name="mSystems">
        <title>Genome- and Community-Level Interaction Insights into Carbon Utilization and Element Cycling Functions of Hydrothermarchaeota in Hydrothermal Sediment.</title>
        <authorList>
            <person name="Zhou Z."/>
            <person name="Liu Y."/>
            <person name="Xu W."/>
            <person name="Pan J."/>
            <person name="Luo Z.H."/>
            <person name="Li M."/>
        </authorList>
    </citation>
    <scope>NUCLEOTIDE SEQUENCE</scope>
    <source>
        <strain evidence="2">SpSt-629</strain>
    </source>
</reference>
<proteinExistence type="predicted"/>
<dbReference type="AlphaFoldDB" id="A0A832ACC5"/>
<protein>
    <submittedName>
        <fullName evidence="2">Methyltransferase domain-containing protein</fullName>
    </submittedName>
</protein>
<dbReference type="Pfam" id="PF01564">
    <property type="entry name" value="Spermine_synth"/>
    <property type="match status" value="1"/>
</dbReference>
<dbReference type="EMBL" id="DTAU01000155">
    <property type="protein sequence ID" value="HFQ79729.1"/>
    <property type="molecule type" value="Genomic_DNA"/>
</dbReference>
<dbReference type="PANTHER" id="PTHR43317:SF1">
    <property type="entry name" value="THERMOSPERMINE SYNTHASE ACAULIS5"/>
    <property type="match status" value="1"/>
</dbReference>
<name>A0A832ACC5_9CREN</name>
<evidence type="ECO:0000313" key="2">
    <source>
        <dbReference type="EMBL" id="HFQ79729.1"/>
    </source>
</evidence>
<dbReference type="GO" id="GO:0032259">
    <property type="term" value="P:methylation"/>
    <property type="evidence" value="ECO:0007669"/>
    <property type="project" value="UniProtKB-KW"/>
</dbReference>
<dbReference type="GO" id="GO:0006596">
    <property type="term" value="P:polyamine biosynthetic process"/>
    <property type="evidence" value="ECO:0007669"/>
    <property type="project" value="UniProtKB-KW"/>
</dbReference>
<keyword evidence="1" id="KW-0620">Polyamine biosynthesis</keyword>
<comment type="caution">
    <text evidence="2">The sequence shown here is derived from an EMBL/GenBank/DDBJ whole genome shotgun (WGS) entry which is preliminary data.</text>
</comment>
<accession>A0A832ACC5</accession>
<organism evidence="2">
    <name type="scientific">Ignisphaera aggregans</name>
    <dbReference type="NCBI Taxonomy" id="334771"/>
    <lineage>
        <taxon>Archaea</taxon>
        <taxon>Thermoproteota</taxon>
        <taxon>Thermoprotei</taxon>
        <taxon>Desulfurococcales</taxon>
        <taxon>Desulfurococcaceae</taxon>
        <taxon>Ignisphaera</taxon>
    </lineage>
</organism>
<dbReference type="PANTHER" id="PTHR43317">
    <property type="entry name" value="THERMOSPERMINE SYNTHASE ACAULIS5"/>
    <property type="match status" value="1"/>
</dbReference>
<dbReference type="Gene3D" id="3.40.50.150">
    <property type="entry name" value="Vaccinia Virus protein VP39"/>
    <property type="match status" value="1"/>
</dbReference>
<dbReference type="GO" id="GO:0008168">
    <property type="term" value="F:methyltransferase activity"/>
    <property type="evidence" value="ECO:0007669"/>
    <property type="project" value="UniProtKB-KW"/>
</dbReference>